<gene>
    <name evidence="2" type="ORF">QPL79_02025</name>
</gene>
<dbReference type="PANTHER" id="PTHR40727:SF1">
    <property type="entry name" value="BACTERIO-OPSIN ACTIVATOR"/>
    <property type="match status" value="1"/>
</dbReference>
<dbReference type="NCBIfam" id="TIGR03879">
    <property type="entry name" value="near_KaiC_dom"/>
    <property type="match status" value="1"/>
</dbReference>
<dbReference type="PANTHER" id="PTHR40727">
    <property type="entry name" value="TRANSCRIPTION REGULATOR, ENCODED NEXT TO RECA SUPERFAMILY ATPASE-RELATED"/>
    <property type="match status" value="1"/>
</dbReference>
<name>A0ABD4Z596_9CREN</name>
<evidence type="ECO:0008006" key="4">
    <source>
        <dbReference type="Google" id="ProtNLM"/>
    </source>
</evidence>
<keyword evidence="3" id="KW-1185">Reference proteome</keyword>
<comment type="caution">
    <text evidence="2">The sequence shown here is derived from an EMBL/GenBank/DDBJ whole genome shotgun (WGS) entry which is preliminary data.</text>
</comment>
<evidence type="ECO:0000313" key="2">
    <source>
        <dbReference type="EMBL" id="MDK6028142.1"/>
    </source>
</evidence>
<dbReference type="AlphaFoldDB" id="A0ABD4Z596"/>
<proteinExistence type="predicted"/>
<dbReference type="InterPro" id="IPR022285">
    <property type="entry name" value="CHP03879_regulat_dom_put"/>
</dbReference>
<organism evidence="2 3">
    <name type="scientific">Ignisphaera cupida</name>
    <dbReference type="NCBI Taxonomy" id="3050454"/>
    <lineage>
        <taxon>Archaea</taxon>
        <taxon>Thermoproteota</taxon>
        <taxon>Thermoprotei</taxon>
        <taxon>Desulfurococcales</taxon>
        <taxon>Desulfurococcaceae</taxon>
        <taxon>Ignisphaera</taxon>
    </lineage>
</organism>
<reference evidence="2 3" key="1">
    <citation type="submission" date="2023-05" db="EMBL/GenBank/DDBJ databases">
        <title>A new hyperthermophilic archaea 'Ignisphaera cupida' sp. nov. and description of the family 'Ignisphaeraceae' fam. nov.</title>
        <authorList>
            <person name="Podosokorskaya O.A."/>
            <person name="Elcheninov A.G."/>
            <person name="Klukina A."/>
            <person name="Merkel A.Y."/>
        </authorList>
    </citation>
    <scope>NUCLEOTIDE SEQUENCE [LARGE SCALE GENOMIC DNA]</scope>
    <source>
        <strain evidence="2 3">4213-co</strain>
    </source>
</reference>
<feature type="coiled-coil region" evidence="1">
    <location>
        <begin position="129"/>
        <end position="170"/>
    </location>
</feature>
<keyword evidence="1" id="KW-0175">Coiled coil</keyword>
<sequence>MSLPVKEISISIEIPVAPISRREIKQLETALILGTVFRPDVVQTILSGEELTTWLDSLAVAAAALAMDKAGYPISRIAEELGRTEATIRKHLKGETKAGKLVRETYEMLARGELKLSIPVVESAKPEEFSRLSKEVEDLKKENAMLKSKLEELKEDLKSIGSMVEKIIENSTQIRKIVEKIEKS</sequence>
<evidence type="ECO:0000256" key="1">
    <source>
        <dbReference type="SAM" id="Coils"/>
    </source>
</evidence>
<dbReference type="RefSeq" id="WP_285273116.1">
    <property type="nucleotide sequence ID" value="NZ_JASNVW010000001.1"/>
</dbReference>
<dbReference type="Proteomes" id="UP001529235">
    <property type="component" value="Unassembled WGS sequence"/>
</dbReference>
<evidence type="ECO:0000313" key="3">
    <source>
        <dbReference type="Proteomes" id="UP001529235"/>
    </source>
</evidence>
<protein>
    <recommendedName>
        <fullName evidence="4">Transcriptional regulator</fullName>
    </recommendedName>
</protein>
<accession>A0ABD4Z596</accession>
<dbReference type="EMBL" id="JASNVW010000001">
    <property type="protein sequence ID" value="MDK6028142.1"/>
    <property type="molecule type" value="Genomic_DNA"/>
</dbReference>